<gene>
    <name evidence="1" type="ORF">Lbir_2677</name>
    <name evidence="2" type="ORF">NCTC12437_00986</name>
</gene>
<accession>A0A378I8V2</accession>
<dbReference type="Proteomes" id="UP000054735">
    <property type="component" value="Unassembled WGS sequence"/>
</dbReference>
<sequence length="315" mass="35872">MPQSQAQIRELLKQPKVPVDEIISELSDWQFHDLALFYTHSQTQKNVLDMPIFDRLWRAHREKISLADSPDFKLKKQIGFSDRELVLGFGLYYSAMSFKKQYQQKSLPKYEEAFLKYLKLAMQYGSIQAFRIALTKLQVEVSNEKSSVQDLVDNVGKVLINWKPVLLKHRTPGALLLASGFHFFARKLIEKQGSAAQIMAAYQSLWEQLHLAQLCLDSSDDAINNAYLCMGLGLSNAYDLPAIEIMKKAVREESETFMSVRQREQMEIIAASTFDTKLQIVRLKAPAFSLGSSNSEHTKTIKESFKNIISGPGRS</sequence>
<dbReference type="STRING" id="28083.Lbir_2677"/>
<organism evidence="2 4">
    <name type="scientific">Legionella birminghamensis</name>
    <dbReference type="NCBI Taxonomy" id="28083"/>
    <lineage>
        <taxon>Bacteria</taxon>
        <taxon>Pseudomonadati</taxon>
        <taxon>Pseudomonadota</taxon>
        <taxon>Gammaproteobacteria</taxon>
        <taxon>Legionellales</taxon>
        <taxon>Legionellaceae</taxon>
        <taxon>Legionella</taxon>
    </lineage>
</organism>
<dbReference type="NCBIfam" id="NF045533">
    <property type="entry name" value="T4SS_MesI"/>
    <property type="match status" value="1"/>
</dbReference>
<dbReference type="RefSeq" id="WP_058524670.1">
    <property type="nucleotide sequence ID" value="NZ_CAAAHV010000013.1"/>
</dbReference>
<dbReference type="Proteomes" id="UP000255066">
    <property type="component" value="Unassembled WGS sequence"/>
</dbReference>
<evidence type="ECO:0000313" key="2">
    <source>
        <dbReference type="EMBL" id="STX31215.1"/>
    </source>
</evidence>
<dbReference type="InterPro" id="IPR040808">
    <property type="entry name" value="DUF5630"/>
</dbReference>
<dbReference type="EMBL" id="UGNW01000001">
    <property type="protein sequence ID" value="STX31215.1"/>
    <property type="molecule type" value="Genomic_DNA"/>
</dbReference>
<proteinExistence type="predicted"/>
<evidence type="ECO:0000313" key="1">
    <source>
        <dbReference type="EMBL" id="KTC68075.1"/>
    </source>
</evidence>
<dbReference type="AlphaFoldDB" id="A0A378I8V2"/>
<dbReference type="EMBL" id="LNXT01000048">
    <property type="protein sequence ID" value="KTC68075.1"/>
    <property type="molecule type" value="Genomic_DNA"/>
</dbReference>
<evidence type="ECO:0000313" key="3">
    <source>
        <dbReference type="Proteomes" id="UP000054735"/>
    </source>
</evidence>
<name>A0A378I8V2_9GAMM</name>
<keyword evidence="3" id="KW-1185">Reference proteome</keyword>
<protein>
    <submittedName>
        <fullName evidence="2">Ankyrin repeat protein</fullName>
    </submittedName>
</protein>
<dbReference type="Pfam" id="PF18632">
    <property type="entry name" value="DUF5630"/>
    <property type="match status" value="1"/>
</dbReference>
<evidence type="ECO:0000313" key="4">
    <source>
        <dbReference type="Proteomes" id="UP000255066"/>
    </source>
</evidence>
<dbReference type="OrthoDB" id="5649157at2"/>
<reference evidence="2 4" key="2">
    <citation type="submission" date="2018-06" db="EMBL/GenBank/DDBJ databases">
        <authorList>
            <consortium name="Pathogen Informatics"/>
            <person name="Doyle S."/>
        </authorList>
    </citation>
    <scope>NUCLEOTIDE SEQUENCE [LARGE SCALE GENOMIC DNA]</scope>
    <source>
        <strain evidence="2 4">NCTC12437</strain>
    </source>
</reference>
<reference evidence="1 3" key="1">
    <citation type="submission" date="2015-11" db="EMBL/GenBank/DDBJ databases">
        <title>Genomic analysis of 38 Legionella species identifies large and diverse effector repertoires.</title>
        <authorList>
            <person name="Burstein D."/>
            <person name="Amaro F."/>
            <person name="Zusman T."/>
            <person name="Lifshitz Z."/>
            <person name="Cohen O."/>
            <person name="Gilbert J.A."/>
            <person name="Pupko T."/>
            <person name="Shuman H.A."/>
            <person name="Segal G."/>
        </authorList>
    </citation>
    <scope>NUCLEOTIDE SEQUENCE [LARGE SCALE GENOMIC DNA]</scope>
    <source>
        <strain evidence="1 3">CDC#1407-AL-14</strain>
    </source>
</reference>